<dbReference type="Gene3D" id="3.10.100.10">
    <property type="entry name" value="Mannose-Binding Protein A, subunit A"/>
    <property type="match status" value="1"/>
</dbReference>
<keyword evidence="1" id="KW-1185">Reference proteome</keyword>
<reference evidence="2" key="1">
    <citation type="submission" date="2017-02" db="UniProtKB">
        <authorList>
            <consortium name="WormBaseParasite"/>
        </authorList>
    </citation>
    <scope>IDENTIFICATION</scope>
</reference>
<evidence type="ECO:0000313" key="1">
    <source>
        <dbReference type="Proteomes" id="UP000046393"/>
    </source>
</evidence>
<dbReference type="InterPro" id="IPR016186">
    <property type="entry name" value="C-type_lectin-like/link_sf"/>
</dbReference>
<accession>A0A0N5AFP5</accession>
<dbReference type="AlphaFoldDB" id="A0A0N5AFP5"/>
<evidence type="ECO:0000313" key="2">
    <source>
        <dbReference type="WBParaSite" id="SMUV_0000310701-mRNA-1"/>
    </source>
</evidence>
<proteinExistence type="predicted"/>
<dbReference type="Proteomes" id="UP000046393">
    <property type="component" value="Unplaced"/>
</dbReference>
<protein>
    <submittedName>
        <fullName evidence="2">C-type lectin domain-containing protein</fullName>
    </submittedName>
</protein>
<organism evidence="1 2">
    <name type="scientific">Syphacia muris</name>
    <dbReference type="NCBI Taxonomy" id="451379"/>
    <lineage>
        <taxon>Eukaryota</taxon>
        <taxon>Metazoa</taxon>
        <taxon>Ecdysozoa</taxon>
        <taxon>Nematoda</taxon>
        <taxon>Chromadorea</taxon>
        <taxon>Rhabditida</taxon>
        <taxon>Spirurina</taxon>
        <taxon>Oxyuridomorpha</taxon>
        <taxon>Oxyuroidea</taxon>
        <taxon>Oxyuridae</taxon>
        <taxon>Syphacia</taxon>
    </lineage>
</organism>
<name>A0A0N5AFP5_9BILA</name>
<dbReference type="SUPFAM" id="SSF56436">
    <property type="entry name" value="C-type lectin-like"/>
    <property type="match status" value="2"/>
</dbReference>
<dbReference type="CDD" id="cd00037">
    <property type="entry name" value="CLECT"/>
    <property type="match status" value="1"/>
</dbReference>
<dbReference type="WBParaSite" id="SMUV_0000310701-mRNA-1">
    <property type="protein sequence ID" value="SMUV_0000310701-mRNA-1"/>
    <property type="gene ID" value="SMUV_0000310701"/>
</dbReference>
<dbReference type="InterPro" id="IPR016187">
    <property type="entry name" value="CTDL_fold"/>
</dbReference>
<sequence length="752" mass="86103">MVLMFRMHIRFAGTIGIAGPSLVEETNYVNEPIDYRPSLSAIRSMFPSYDSDLSGMIAASTSTQQFSPTYSLVERYDANDYGYTYNTGVRDNSYMYTSSFPQRFVVISPTYREIITPVSPVYSSYKSKMTSDSINICVSSIVAPRLRQKLPRISFADGYEAVAAVCRTASVGSLITEVSIAIMRLAVDNEADLGSEYLYAQSPYFNPWKDNRNDDMGVCYDQLLIKPNFSRRIQYHPNMSDGFCLYQAVLPFNISFDELSEMCNSYFLAQPIWTEDEETINILKEFFFDSNQTTSVPDFIYMVKVVKTNNMEVNESKYQNFVKSFGIISKDAGNETNDKGLFDPGFSDLVESTTLINHLQCWRSVKKYWIKLPNPDSYDRECPRQPQQGYLFTPEIYYKKDDDYCLYVVLSNNVFAVDMVEDYTLEVKKKQTASFEEAEEHCVKKFNGHLASVGDEVKNHLLHDLAFVPFGIKGVRFDEVLVGFQEVANGKKAFTDGSSADYIVQRAEQNHTLPPLCYTLRRFNDEHIDTIISDACREYKAFICEAPIPRVPPFVLPAEAVEVIYEGRCSESSKFVYVDRPLKLWNTKTNVTFCMHDIVLNTTEYSIYTFEESEAFCQKNFNGHLLSVSDRKQADELFEMLFVPFDPLLSGVQGRLLGLKFTGQLAPKYTDFSDGVYTIITATSDKFSVDMSGECFLLVRDYDLERDTIWRYNCQRKYPLKFITCNTPIVTPLLGDNKKERKKREADDTNVL</sequence>